<dbReference type="PANTHER" id="PTHR30168:SF0">
    <property type="entry name" value="INNER MEMBRANE PROTEIN"/>
    <property type="match status" value="1"/>
</dbReference>
<dbReference type="Pfam" id="PF04228">
    <property type="entry name" value="Zn_peptidase"/>
    <property type="match status" value="1"/>
</dbReference>
<keyword evidence="4" id="KW-0472">Membrane</keyword>
<evidence type="ECO:0000256" key="2">
    <source>
        <dbReference type="ARBA" id="ARBA00022692"/>
    </source>
</evidence>
<evidence type="ECO:0000313" key="7">
    <source>
        <dbReference type="Proteomes" id="UP000791080"/>
    </source>
</evidence>
<feature type="compositionally biased region" description="Pro residues" evidence="5">
    <location>
        <begin position="114"/>
        <end position="124"/>
    </location>
</feature>
<feature type="region of interest" description="Disordered" evidence="5">
    <location>
        <begin position="58"/>
        <end position="129"/>
    </location>
</feature>
<gene>
    <name evidence="6" type="ORF">G443_002501</name>
</gene>
<dbReference type="Proteomes" id="UP000791080">
    <property type="component" value="Unassembled WGS sequence"/>
</dbReference>
<organism evidence="6 7">
    <name type="scientific">Actinoalloteichus caeruleus DSM 43889</name>
    <dbReference type="NCBI Taxonomy" id="1120930"/>
    <lineage>
        <taxon>Bacteria</taxon>
        <taxon>Bacillati</taxon>
        <taxon>Actinomycetota</taxon>
        <taxon>Actinomycetes</taxon>
        <taxon>Pseudonocardiales</taxon>
        <taxon>Pseudonocardiaceae</taxon>
        <taxon>Actinoalloteichus</taxon>
        <taxon>Actinoalloteichus cyanogriseus</taxon>
    </lineage>
</organism>
<keyword evidence="3" id="KW-1133">Transmembrane helix</keyword>
<comment type="subcellular location">
    <subcellularLocation>
        <location evidence="1">Membrane</location>
        <topology evidence="1">Single-pass membrane protein</topology>
    </subcellularLocation>
</comment>
<dbReference type="InterPro" id="IPR007343">
    <property type="entry name" value="Uncharacterised_pept_Zn_put"/>
</dbReference>
<dbReference type="PANTHER" id="PTHR30168">
    <property type="entry name" value="PUTATIVE MEMBRANE PROTEIN YPFJ"/>
    <property type="match status" value="1"/>
</dbReference>
<feature type="compositionally biased region" description="Pro residues" evidence="5">
    <location>
        <begin position="79"/>
        <end position="94"/>
    </location>
</feature>
<dbReference type="EMBL" id="AUBJ02000001">
    <property type="protein sequence ID" value="MCP2332231.1"/>
    <property type="molecule type" value="Genomic_DNA"/>
</dbReference>
<feature type="region of interest" description="Disordered" evidence="5">
    <location>
        <begin position="1"/>
        <end position="40"/>
    </location>
</feature>
<evidence type="ECO:0000313" key="6">
    <source>
        <dbReference type="EMBL" id="MCP2332231.1"/>
    </source>
</evidence>
<evidence type="ECO:0000256" key="3">
    <source>
        <dbReference type="ARBA" id="ARBA00022989"/>
    </source>
</evidence>
<evidence type="ECO:0000256" key="4">
    <source>
        <dbReference type="ARBA" id="ARBA00023136"/>
    </source>
</evidence>
<keyword evidence="7" id="KW-1185">Reference proteome</keyword>
<evidence type="ECO:0000256" key="1">
    <source>
        <dbReference type="ARBA" id="ARBA00004167"/>
    </source>
</evidence>
<comment type="caution">
    <text evidence="6">The sequence shown here is derived from an EMBL/GenBank/DDBJ whole genome shotgun (WGS) entry which is preliminary data.</text>
</comment>
<dbReference type="RefSeq" id="WP_051712629.1">
    <property type="nucleotide sequence ID" value="NZ_AUBJ02000001.1"/>
</dbReference>
<accession>A0ABT1JKG6</accession>
<evidence type="ECO:0000256" key="5">
    <source>
        <dbReference type="SAM" id="MobiDB-lite"/>
    </source>
</evidence>
<sequence>MPTHPLRGARPAPPTGARFADSDAPLPQRPGRGGNGWPGWLLAIGLGATVVAVVAVASSGSGPRSGQEASERRTEFVVPTPPPTPPPRDLPVPPERPERPEPTEDTPLVEPTEEAPPPPPPAPHPVLLLADNPIHAGGLRAADTTACQLAGFSPDAAGQETYYRSAMPCAVDSWSHALEAVNLPSTEPALVVINGPVDTPCGTAQSSYYCSGNQTIYMAAAVHAQQERLGDSPGPYLSVFAHEYGHHVQALAGIMQAAWDDRYEVGVDSAAGLEISRRMELQASCFGGMLMAAMNRTGVVDINTATAALNDAANRGDWPQNGSRDHGAPERNGAWMRHGYEINLTFECNTWAVESGQVS</sequence>
<name>A0ABT1JKG6_ACTCY</name>
<protein>
    <recommendedName>
        <fullName evidence="8">Metalloprotease</fullName>
    </recommendedName>
</protein>
<proteinExistence type="predicted"/>
<reference evidence="6 7" key="1">
    <citation type="submission" date="2022-06" db="EMBL/GenBank/DDBJ databases">
        <title>Genomic Encyclopedia of Type Strains, Phase I: the one thousand microbial genomes (KMG-I) project.</title>
        <authorList>
            <person name="Kyrpides N."/>
        </authorList>
    </citation>
    <scope>NUCLEOTIDE SEQUENCE [LARGE SCALE GENOMIC DNA]</scope>
    <source>
        <strain evidence="6 7">DSM 43889</strain>
    </source>
</reference>
<evidence type="ECO:0008006" key="8">
    <source>
        <dbReference type="Google" id="ProtNLM"/>
    </source>
</evidence>
<keyword evidence="2" id="KW-0812">Transmembrane</keyword>